<organism evidence="1">
    <name type="scientific">Lepeophtheirus salmonis</name>
    <name type="common">Salmon louse</name>
    <name type="synonym">Caligus salmonis</name>
    <dbReference type="NCBI Taxonomy" id="72036"/>
    <lineage>
        <taxon>Eukaryota</taxon>
        <taxon>Metazoa</taxon>
        <taxon>Ecdysozoa</taxon>
        <taxon>Arthropoda</taxon>
        <taxon>Crustacea</taxon>
        <taxon>Multicrustacea</taxon>
        <taxon>Hexanauplia</taxon>
        <taxon>Copepoda</taxon>
        <taxon>Siphonostomatoida</taxon>
        <taxon>Caligidae</taxon>
        <taxon>Lepeophtheirus</taxon>
    </lineage>
</organism>
<accession>A0A0K2SWE1</accession>
<protein>
    <submittedName>
        <fullName evidence="1">Uncharacterized protein</fullName>
    </submittedName>
</protein>
<name>A0A0K2SWE1_LEPSM</name>
<dbReference type="AlphaFoldDB" id="A0A0K2SWE1"/>
<sequence length="49" mass="5803">SPSSPPLRTPLHCLQFLVRHRKYDVGANLFNILNNFFPTYIPTKKFKRE</sequence>
<feature type="non-terminal residue" evidence="1">
    <location>
        <position position="1"/>
    </location>
</feature>
<evidence type="ECO:0000313" key="1">
    <source>
        <dbReference type="EMBL" id="CDW17687.1"/>
    </source>
</evidence>
<reference evidence="1" key="1">
    <citation type="submission" date="2014-05" db="EMBL/GenBank/DDBJ databases">
        <authorList>
            <person name="Chronopoulou M."/>
        </authorList>
    </citation>
    <scope>NUCLEOTIDE SEQUENCE</scope>
    <source>
        <tissue evidence="1">Whole organism</tissue>
    </source>
</reference>
<dbReference type="EMBL" id="HACA01000326">
    <property type="protein sequence ID" value="CDW17687.1"/>
    <property type="molecule type" value="Transcribed_RNA"/>
</dbReference>
<proteinExistence type="predicted"/>